<dbReference type="Proteomes" id="UP000694843">
    <property type="component" value="Unplaced"/>
</dbReference>
<feature type="compositionally biased region" description="Polar residues" evidence="7">
    <location>
        <begin position="456"/>
        <end position="468"/>
    </location>
</feature>
<dbReference type="PANTHER" id="PTHR12372:SF7">
    <property type="entry name" value="PROTEIN PECANEX"/>
    <property type="match status" value="1"/>
</dbReference>
<name>A0A979FSN8_HYAAZ</name>
<feature type="compositionally biased region" description="Polar residues" evidence="7">
    <location>
        <begin position="2027"/>
        <end position="2039"/>
    </location>
</feature>
<proteinExistence type="inferred from homology"/>
<feature type="compositionally biased region" description="Basic residues" evidence="7">
    <location>
        <begin position="396"/>
        <end position="407"/>
    </location>
</feature>
<protein>
    <recommendedName>
        <fullName evidence="6">Pecanex-like protein</fullName>
    </recommendedName>
</protein>
<feature type="region of interest" description="Disordered" evidence="7">
    <location>
        <begin position="1014"/>
        <end position="1044"/>
    </location>
</feature>
<evidence type="ECO:0000256" key="2">
    <source>
        <dbReference type="ARBA" id="ARBA00010170"/>
    </source>
</evidence>
<feature type="region of interest" description="Disordered" evidence="7">
    <location>
        <begin position="2319"/>
        <end position="2429"/>
    </location>
</feature>
<feature type="transmembrane region" description="Helical" evidence="6">
    <location>
        <begin position="973"/>
        <end position="991"/>
    </location>
</feature>
<feature type="compositionally biased region" description="Basic and acidic residues" evidence="7">
    <location>
        <begin position="1646"/>
        <end position="1658"/>
    </location>
</feature>
<feature type="compositionally biased region" description="Polar residues" evidence="7">
    <location>
        <begin position="422"/>
        <end position="437"/>
    </location>
</feature>
<keyword evidence="4 6" id="KW-1133">Transmembrane helix</keyword>
<dbReference type="GO" id="GO:0016020">
    <property type="term" value="C:membrane"/>
    <property type="evidence" value="ECO:0007669"/>
    <property type="project" value="UniProtKB-SubCell"/>
</dbReference>
<keyword evidence="3 6" id="KW-0812">Transmembrane</keyword>
<organism evidence="9 10">
    <name type="scientific">Hyalella azteca</name>
    <name type="common">Amphipod</name>
    <dbReference type="NCBI Taxonomy" id="294128"/>
    <lineage>
        <taxon>Eukaryota</taxon>
        <taxon>Metazoa</taxon>
        <taxon>Ecdysozoa</taxon>
        <taxon>Arthropoda</taxon>
        <taxon>Crustacea</taxon>
        <taxon>Multicrustacea</taxon>
        <taxon>Malacostraca</taxon>
        <taxon>Eumalacostraca</taxon>
        <taxon>Peracarida</taxon>
        <taxon>Amphipoda</taxon>
        <taxon>Senticaudata</taxon>
        <taxon>Talitrida</taxon>
        <taxon>Talitroidea</taxon>
        <taxon>Hyalellidae</taxon>
        <taxon>Hyalella</taxon>
    </lineage>
</organism>
<feature type="transmembrane region" description="Helical" evidence="6">
    <location>
        <begin position="1130"/>
        <end position="1147"/>
    </location>
</feature>
<keyword evidence="5 6" id="KW-0472">Membrane</keyword>
<dbReference type="GO" id="GO:0005783">
    <property type="term" value="C:endoplasmic reticulum"/>
    <property type="evidence" value="ECO:0007669"/>
    <property type="project" value="TreeGrafter"/>
</dbReference>
<feature type="transmembrane region" description="Helical" evidence="6">
    <location>
        <begin position="768"/>
        <end position="788"/>
    </location>
</feature>
<feature type="compositionally biased region" description="Basic and acidic residues" evidence="7">
    <location>
        <begin position="2271"/>
        <end position="2282"/>
    </location>
</feature>
<feature type="region of interest" description="Disordered" evidence="7">
    <location>
        <begin position="112"/>
        <end position="177"/>
    </location>
</feature>
<feature type="compositionally biased region" description="Polar residues" evidence="7">
    <location>
        <begin position="2389"/>
        <end position="2400"/>
    </location>
</feature>
<accession>A0A979FSN8</accession>
<reference evidence="10" key="1">
    <citation type="submission" date="2025-08" db="UniProtKB">
        <authorList>
            <consortium name="RefSeq"/>
        </authorList>
    </citation>
    <scope>IDENTIFICATION</scope>
    <source>
        <tissue evidence="10">Whole organism</tissue>
    </source>
</reference>
<dbReference type="InterPro" id="IPR007735">
    <property type="entry name" value="Pecanex_C"/>
</dbReference>
<dbReference type="GeneID" id="108673985"/>
<feature type="region of interest" description="Disordered" evidence="7">
    <location>
        <begin position="267"/>
        <end position="293"/>
    </location>
</feature>
<feature type="compositionally biased region" description="Low complexity" evidence="7">
    <location>
        <begin position="2008"/>
        <end position="2019"/>
    </location>
</feature>
<feature type="region of interest" description="Disordered" evidence="7">
    <location>
        <begin position="482"/>
        <end position="595"/>
    </location>
</feature>
<feature type="domain" description="Pecanex C-terminal" evidence="8">
    <location>
        <begin position="1736"/>
        <end position="1959"/>
    </location>
</feature>
<evidence type="ECO:0000256" key="1">
    <source>
        <dbReference type="ARBA" id="ARBA00004141"/>
    </source>
</evidence>
<feature type="compositionally biased region" description="Low complexity" evidence="7">
    <location>
        <begin position="142"/>
        <end position="152"/>
    </location>
</feature>
<feature type="compositionally biased region" description="Polar residues" evidence="7">
    <location>
        <begin position="2354"/>
        <end position="2372"/>
    </location>
</feature>
<feature type="compositionally biased region" description="Polar residues" evidence="7">
    <location>
        <begin position="2233"/>
        <end position="2249"/>
    </location>
</feature>
<keyword evidence="9" id="KW-1185">Reference proteome</keyword>
<feature type="transmembrane region" description="Helical" evidence="6">
    <location>
        <begin position="879"/>
        <end position="899"/>
    </location>
</feature>
<feature type="compositionally biased region" description="Basic and acidic residues" evidence="7">
    <location>
        <begin position="541"/>
        <end position="551"/>
    </location>
</feature>
<dbReference type="PANTHER" id="PTHR12372">
    <property type="entry name" value="PECANEX"/>
    <property type="match status" value="1"/>
</dbReference>
<dbReference type="GO" id="GO:0007029">
    <property type="term" value="P:endoplasmic reticulum organization"/>
    <property type="evidence" value="ECO:0007669"/>
    <property type="project" value="TreeGrafter"/>
</dbReference>
<feature type="compositionally biased region" description="Polar residues" evidence="7">
    <location>
        <begin position="568"/>
        <end position="589"/>
    </location>
</feature>
<feature type="transmembrane region" description="Helical" evidence="6">
    <location>
        <begin position="1097"/>
        <end position="1118"/>
    </location>
</feature>
<comment type="similarity">
    <text evidence="2 6">Belongs to the pecanex family.</text>
</comment>
<feature type="compositionally biased region" description="Basic residues" evidence="7">
    <location>
        <begin position="2333"/>
        <end position="2347"/>
    </location>
</feature>
<sequence length="2522" mass="278258">MGHENSIVSARGARRGQSAEDLREFERMLGIREDRPITPPHESHCKYCYSEVRLVEAVNEHCNPELWMQEVKRCPKLCVLTLGAAGDTAAAEHTSPSILNILEDSALPWVKENADSETSTPSAGSSESCDTGQNKQEDSPCNNDNSGDGSSSVKRKVKPSSHGGGRLSISQDPLDVREKTPAIASARLGIDEHKVSSAFSDDETGERWLERLRDLASRASEASQLSDMQTILPAKYHARCPRERPHVSIPPRPESLPASMEFPALYPSGTGAIPKKRDKDLETSKSEKAKLDEDKRRNNICDIPPCEASDSLLDYFSRNTTLGHSDIKNLLVLVCLEKQLTNTSSSFSSLNDGPSEMLRTLTPEILQTLSAYRKFCGLQPASSSPEILSNKDSSGKLHRKPAIRRRKYDGSPSAGSIDKQDQCSASPGDSEKSQVTLRDQEGNLGASMPYGLDDSSGLSESPGDTENTSVFRAAYDDGELEEPLAVSGCSTPTDETIKSHETESPFGACHEASLESSSSSSGSGLTLVLDPKPDVGSSGKDGSRTVVDRSLVRARGRKTRAAIPVIGDSSTDGPDSLSNSDGPISNCTDTSKKSEDDSLAASRFAVQNNHPLFRGDLEDTNLFSRPRAQRICLSTPRGRSVELPLMPLSSPYRLNVTSLSNALQIAAVNSSSGTQPVEDVAIVSSTVAPVRSSSNSHLACNSICYIDEPTEDASCPAPYVPYSMINKPTNYKHYHNLRIGPKKYIKVALDRLTLLALLDKNLSIIETIFTVLLILAVGILGCCILHLCIYKELEVLIFCIVMASCQYSLFKSVQPDAASPVHGYNHIIRFSRPIYFIICSSCVLALHALTSDPEYSLPSFELYGANVFSPFVVDKCLQIFMLFLLCFPLLFSLGLLPQINTFSMYFLEQLDIHMFGGSATTSLAGAIYCISRSLLAVAILVGFAYGGLQSSSAAAYPENPTDVTNRQQDSGQLVLYSLFCALLLAISYHLSRSSSDYATLWQLVKEHFIADATPAVPKPHPSPTVKEEPPPPPPPASTDAINDNDESEVNNVQQAITSQISEEDPDSVLSKLAVAKTPIEENDPLPSKMRITVLSRLTHDALACSLLAAVVFTLLVTSTLQQLLAHVHPLVLWVPAVVLGFFLHYIIPHLRKQQPWLCIAKPVCMQHEYGSYEVYDPARLMWFEKIYVWLCALEKNLIYPAILICAVTLDGPFIASKHPTIGALMVVVCGLKGLRSTYSYPPSHFLILAFTKLLFDYDLRGCSEGFLVDFFFMAIIFRKGYDFLLKFKFIVTYIAPWQITWGSAFHAFAQPFSVPHSAMLFLQAAVSAVFSTPLNPILGSAIFITSYVRPVKFWERDYNTKRMDQSNTRLSTSLMSHNPGADDNNLNSIFYEHLTRSLQHSLCGDLALGRWGPAGEGDCFVLASDNLNCLVHIVEMANGLVTFQVRGLEFRGTYCQQREVEAISEGVDNDAGCCCCELGRLPNLLSGNAAFNQRWLAWEVTATKYVLEGYSISDTSAASMFQMFDLRKILITYYIKSIIFHVSRHVRLYNWLSDSTIVARLAALNEPTWADLAPTFHPKIDADYDHKENGITRASFCNAFKPWIDFCMAEREAVEEAALREQMEVPPPSPDTMARNREELEKRTREYFNQKQSKDFQRGKGSASRRKRVNTQPTSEESKEYFIQGRAKKKNPEMKKNSLLRPPSVFDDVVSEDADRGAGASPPVRRVLPDGVVIYDTSRDSVLVSLCLALSVLGRRALGPASDSDNVEFFLLGLHALFKGDFRITCERDEWVFRDMELLRRIVAPAVRMSLKLHLDHFLVPDEYEQHEPLYTAMLEQHRQQLIIADESDPSWRAAVLASKPSLLALRHVLDDGDDKYKIIMLNKRHLLFRVIKVNRECVRGLWAGQQQELVYFRNRNPERGSIQNAKQALRNMINSSCDQPIGYPIYVSPLTTSFAHTHPDHARTLGGPITPALLWRQTRKLGYCIKERCGENCRNSSNVYTSREQVSSPAAPPRRAASGLTPSPPHQTSSNSCRQDSGSAGGMSLLHGSMVGMRGDSLSRGSVLSSSSSGLSSFPGVTKHQNANALACLAGLLSGEGSPLDASGPCYLSAVQSAVAVRESAASAESRLSPRDCDVSDADSSFGAVALHGPLLCGQHPSSSRHRDSSLTTRRESRSWLRSPRGNSLSYLEPPPLVLEYRDMEPSSREIRAARRAQRLVGHERSASGDAFLPCRNQSGEDLSPEPNQSKNASDEMKTSDSDIASPLSSQSARNRDDESPKRYKFGDDDAEWILDYSRMEPFPFAVRSPYWTAQYRFVRAPPRPIPLAPNLSPPRRTRKSRSHGGRSARRAVEFSETASSACPSTSDATSSNLDPSDDSIPRISYDPDESAANTSNDTITEYSDTREPAADECPGESSRLNPDPESNETAHGRVTIADANQIYDTLNLGRRIDVLWPSNEMRNLGGRNCWGSFVPVEGMSGPVVHRWTPHHPDPHFRSHVDRTILLVRINDFYVPVAEDGVNTV</sequence>
<evidence type="ECO:0000256" key="4">
    <source>
        <dbReference type="ARBA" id="ARBA00022989"/>
    </source>
</evidence>
<comment type="caution">
    <text evidence="6">Lacks conserved residue(s) required for the propagation of feature annotation.</text>
</comment>
<feature type="compositionally biased region" description="Polar residues" evidence="7">
    <location>
        <begin position="381"/>
        <end position="392"/>
    </location>
</feature>
<feature type="transmembrane region" description="Helical" evidence="6">
    <location>
        <begin position="1289"/>
        <end position="1309"/>
    </location>
</feature>
<evidence type="ECO:0000256" key="7">
    <source>
        <dbReference type="SAM" id="MobiDB-lite"/>
    </source>
</evidence>
<feature type="region of interest" description="Disordered" evidence="7">
    <location>
        <begin position="2154"/>
        <end position="2190"/>
    </location>
</feature>
<feature type="region of interest" description="Disordered" evidence="7">
    <location>
        <begin position="1999"/>
        <end position="2040"/>
    </location>
</feature>
<feature type="compositionally biased region" description="Basic and acidic residues" evidence="7">
    <location>
        <begin position="275"/>
        <end position="293"/>
    </location>
</feature>
<feature type="compositionally biased region" description="Basic and acidic residues" evidence="7">
    <location>
        <begin position="2162"/>
        <end position="2176"/>
    </location>
</feature>
<evidence type="ECO:0000313" key="9">
    <source>
        <dbReference type="Proteomes" id="UP000694843"/>
    </source>
</evidence>
<feature type="transmembrane region" description="Helical" evidence="6">
    <location>
        <begin position="833"/>
        <end position="850"/>
    </location>
</feature>
<gene>
    <name evidence="10" type="primary">LOC108673985</name>
</gene>
<feature type="compositionally biased region" description="Polar residues" evidence="7">
    <location>
        <begin position="116"/>
        <end position="134"/>
    </location>
</feature>
<feature type="region of interest" description="Disordered" evidence="7">
    <location>
        <begin position="1646"/>
        <end position="1680"/>
    </location>
</feature>
<evidence type="ECO:0000256" key="3">
    <source>
        <dbReference type="ARBA" id="ARBA00022692"/>
    </source>
</evidence>
<evidence type="ECO:0000259" key="8">
    <source>
        <dbReference type="Pfam" id="PF05041"/>
    </source>
</evidence>
<feature type="transmembrane region" description="Helical" evidence="6">
    <location>
        <begin position="919"/>
        <end position="945"/>
    </location>
</feature>
<evidence type="ECO:0000313" key="10">
    <source>
        <dbReference type="RefSeq" id="XP_047739618.1"/>
    </source>
</evidence>
<evidence type="ECO:0000256" key="6">
    <source>
        <dbReference type="RuleBase" id="RU367089"/>
    </source>
</evidence>
<dbReference type="InterPro" id="IPR039797">
    <property type="entry name" value="Pecanex"/>
</dbReference>
<feature type="region of interest" description="Disordered" evidence="7">
    <location>
        <begin position="381"/>
        <end position="468"/>
    </location>
</feature>
<evidence type="ECO:0000256" key="5">
    <source>
        <dbReference type="ARBA" id="ARBA00023136"/>
    </source>
</evidence>
<dbReference type="RefSeq" id="XP_047739618.1">
    <property type="nucleotide sequence ID" value="XM_047883662.1"/>
</dbReference>
<feature type="region of interest" description="Disordered" evidence="7">
    <location>
        <begin position="2217"/>
        <end position="2282"/>
    </location>
</feature>
<dbReference type="Pfam" id="PF05041">
    <property type="entry name" value="Pecanex_C"/>
    <property type="match status" value="1"/>
</dbReference>
<comment type="subcellular location">
    <subcellularLocation>
        <location evidence="1 6">Membrane</location>
        <topology evidence="1 6">Multi-pass membrane protein</topology>
    </subcellularLocation>
</comment>